<accession>A0A1F6CGT6</accession>
<comment type="caution">
    <text evidence="1">The sequence shown here is derived from an EMBL/GenBank/DDBJ whole genome shotgun (WGS) entry which is preliminary data.</text>
</comment>
<sequence length="217" mass="23418">MGKGISRSSFFFLVAASVLAGYFAFTRIAYAAPAALQLQWGKDLNAVHACDELVAQAPIINVVQFVRNDVDSGFNGNWAMDNYTRHIQVYASADDTFCASVNYQGSFDTIVGQKSPGANPDGGAIQLVSKSGRMQGGYVGTITGTLRSESEWPTQGVVGSYDYGCNPSGSSCVYVSWISKYFNDGASFDYVVWEWIYRAGKNGTWINADSGSPGDIR</sequence>
<gene>
    <name evidence="1" type="ORF">A2678_03225</name>
</gene>
<dbReference type="STRING" id="1798481.A2678_03225"/>
<dbReference type="EMBL" id="MFKU01000011">
    <property type="protein sequence ID" value="OGG48484.1"/>
    <property type="molecule type" value="Genomic_DNA"/>
</dbReference>
<dbReference type="AlphaFoldDB" id="A0A1F6CGT6"/>
<proteinExistence type="predicted"/>
<protein>
    <submittedName>
        <fullName evidence="1">Uncharacterized protein</fullName>
    </submittedName>
</protein>
<name>A0A1F6CGT6_9BACT</name>
<evidence type="ECO:0000313" key="1">
    <source>
        <dbReference type="EMBL" id="OGG48484.1"/>
    </source>
</evidence>
<dbReference type="Proteomes" id="UP000178815">
    <property type="component" value="Unassembled WGS sequence"/>
</dbReference>
<reference evidence="1 2" key="1">
    <citation type="journal article" date="2016" name="Nat. Commun.">
        <title>Thousands of microbial genomes shed light on interconnected biogeochemical processes in an aquifer system.</title>
        <authorList>
            <person name="Anantharaman K."/>
            <person name="Brown C.T."/>
            <person name="Hug L.A."/>
            <person name="Sharon I."/>
            <person name="Castelle C.J."/>
            <person name="Probst A.J."/>
            <person name="Thomas B.C."/>
            <person name="Singh A."/>
            <person name="Wilkins M.J."/>
            <person name="Karaoz U."/>
            <person name="Brodie E.L."/>
            <person name="Williams K.H."/>
            <person name="Hubbard S.S."/>
            <person name="Banfield J.F."/>
        </authorList>
    </citation>
    <scope>NUCLEOTIDE SEQUENCE [LARGE SCALE GENOMIC DNA]</scope>
</reference>
<evidence type="ECO:0000313" key="2">
    <source>
        <dbReference type="Proteomes" id="UP000178815"/>
    </source>
</evidence>
<organism evidence="1 2">
    <name type="scientific">Candidatus Kaiserbacteria bacterium RIFCSPHIGHO2_01_FULL_53_31</name>
    <dbReference type="NCBI Taxonomy" id="1798481"/>
    <lineage>
        <taxon>Bacteria</taxon>
        <taxon>Candidatus Kaiseribacteriota</taxon>
    </lineage>
</organism>